<dbReference type="HAMAP" id="MF_00795">
    <property type="entry name" value="CutC"/>
    <property type="match status" value="1"/>
</dbReference>
<comment type="similarity">
    <text evidence="1 2">Belongs to the CutC family.</text>
</comment>
<dbReference type="GO" id="GO:0005507">
    <property type="term" value="F:copper ion binding"/>
    <property type="evidence" value="ECO:0007669"/>
    <property type="project" value="TreeGrafter"/>
</dbReference>
<dbReference type="KEGG" id="ttz:FHG85_10760"/>
<dbReference type="InterPro" id="IPR005627">
    <property type="entry name" value="CutC-like"/>
</dbReference>
<dbReference type="RefSeq" id="WP_173075759.1">
    <property type="nucleotide sequence ID" value="NZ_CP041345.1"/>
</dbReference>
<dbReference type="AlphaFoldDB" id="A0A7D4CSB2"/>
<dbReference type="Gene3D" id="3.20.20.380">
    <property type="entry name" value="Copper homeostasis (CutC) domain"/>
    <property type="match status" value="1"/>
</dbReference>
<keyword evidence="4" id="KW-1185">Reference proteome</keyword>
<accession>A0A7D4CSB2</accession>
<comment type="caution">
    <text evidence="2">Once thought to be involved in copper homeostasis, experiments in E.coli have shown this is not the case.</text>
</comment>
<dbReference type="SUPFAM" id="SSF110395">
    <property type="entry name" value="CutC-like"/>
    <property type="match status" value="1"/>
</dbReference>
<dbReference type="Pfam" id="PF03932">
    <property type="entry name" value="CutC"/>
    <property type="match status" value="1"/>
</dbReference>
<proteinExistence type="inferred from homology"/>
<gene>
    <name evidence="2" type="primary">cutC</name>
    <name evidence="3" type="ORF">FHG85_10760</name>
</gene>
<reference evidence="3 4" key="1">
    <citation type="submission" date="2019-07" db="EMBL/GenBank/DDBJ databases">
        <title>Thalassofilum flectens gen. nov., sp. nov., a novel moderate thermophilic anaerobe from a shallow sea hot spring in Kunashir Island (Russia), representing a new family in the order Bacteroidales, and proposal of Thalassofilacea fam. nov.</title>
        <authorList>
            <person name="Kochetkova T.V."/>
            <person name="Podosokorskaya O.A."/>
            <person name="Novikov A."/>
            <person name="Elcheninov A.G."/>
            <person name="Toshchakov S.V."/>
            <person name="Kublanov I.V."/>
        </authorList>
    </citation>
    <scope>NUCLEOTIDE SEQUENCE [LARGE SCALE GENOMIC DNA]</scope>
    <source>
        <strain evidence="3 4">38-H</strain>
    </source>
</reference>
<comment type="subcellular location">
    <subcellularLocation>
        <location evidence="2">Cytoplasm</location>
    </subcellularLocation>
</comment>
<evidence type="ECO:0000256" key="2">
    <source>
        <dbReference type="HAMAP-Rule" id="MF_00795"/>
    </source>
</evidence>
<dbReference type="FunFam" id="3.20.20.380:FF:000001">
    <property type="entry name" value="Copper homeostasis protein CutC"/>
    <property type="match status" value="1"/>
</dbReference>
<name>A0A7D4CSB2_9BACT</name>
<evidence type="ECO:0000256" key="1">
    <source>
        <dbReference type="ARBA" id="ARBA00007768"/>
    </source>
</evidence>
<protein>
    <recommendedName>
        <fullName evidence="2">PF03932 family protein CutC</fullName>
    </recommendedName>
</protein>
<organism evidence="3 4">
    <name type="scientific">Tenuifilum thalassicum</name>
    <dbReference type="NCBI Taxonomy" id="2590900"/>
    <lineage>
        <taxon>Bacteria</taxon>
        <taxon>Pseudomonadati</taxon>
        <taxon>Bacteroidota</taxon>
        <taxon>Bacteroidia</taxon>
        <taxon>Bacteroidales</taxon>
        <taxon>Tenuifilaceae</taxon>
        <taxon>Tenuifilum</taxon>
    </lineage>
</organism>
<dbReference type="EMBL" id="CP041345">
    <property type="protein sequence ID" value="QKG80725.1"/>
    <property type="molecule type" value="Genomic_DNA"/>
</dbReference>
<sequence>MFTLEVCANSVESAINAQKGGANRIELCENLFVGGTTPSFGCIAETLSQVSIPVNVLVRPRPGDFVYSDMEFRQMLRDIEICKKMNVNGIVSGVLKSNGELDKERTLELVRAAKPLTFTFHRAFDIMPEPEKVIEELVECGCTHLLTSGQKSRATDGIELIKRLIVIGGEYINIIAGGGINHSNILGLAKVGVKEFHMSGSEIVARYSVNHTGVSFTSEVLPDNTVQITNAETIANTVARLKNHFSKK</sequence>
<keyword evidence="2" id="KW-0963">Cytoplasm</keyword>
<dbReference type="PANTHER" id="PTHR12598:SF0">
    <property type="entry name" value="COPPER HOMEOSTASIS PROTEIN CUTC HOMOLOG"/>
    <property type="match status" value="1"/>
</dbReference>
<dbReference type="PANTHER" id="PTHR12598">
    <property type="entry name" value="COPPER HOMEOSTASIS PROTEIN CUTC"/>
    <property type="match status" value="1"/>
</dbReference>
<dbReference type="GO" id="GO:0005737">
    <property type="term" value="C:cytoplasm"/>
    <property type="evidence" value="ECO:0007669"/>
    <property type="project" value="UniProtKB-SubCell"/>
</dbReference>
<dbReference type="InterPro" id="IPR036822">
    <property type="entry name" value="CutC-like_dom_sf"/>
</dbReference>
<dbReference type="Proteomes" id="UP000500961">
    <property type="component" value="Chromosome"/>
</dbReference>
<evidence type="ECO:0000313" key="3">
    <source>
        <dbReference type="EMBL" id="QKG80725.1"/>
    </source>
</evidence>
<evidence type="ECO:0000313" key="4">
    <source>
        <dbReference type="Proteomes" id="UP000500961"/>
    </source>
</evidence>